<dbReference type="PANTHER" id="PTHR31973">
    <property type="entry name" value="POLYPROTEIN, PUTATIVE-RELATED"/>
    <property type="match status" value="1"/>
</dbReference>
<gene>
    <name evidence="3" type="primary">LOC109728535</name>
</gene>
<evidence type="ECO:0000313" key="3">
    <source>
        <dbReference type="RefSeq" id="XP_020114544.1"/>
    </source>
</evidence>
<dbReference type="GeneID" id="109728535"/>
<name>A0A6P5H3Z5_ANACO</name>
<feature type="region of interest" description="Disordered" evidence="1">
    <location>
        <begin position="249"/>
        <end position="314"/>
    </location>
</feature>
<accession>A0A6P5H3Z5</accession>
<sequence length="314" mass="35849">MKKAMRRDLCIDVFKSQIYRAKRKAKEAIMGSHKEQFMKLWDYCNIIRVRNPGSLAFLHVESLIQMAVVEAELKDSWNWFLTNLLQAIGPAEAHGWTFISDRQKGLVEVFDALLPGVDHRFCVQHMQWDVTGVPCKHVVSAIFKQKLEPEEFVHKYFLEETYIRTYSQMIMPLPDSSMWPKVGIEPIMPLPYRRQLGRPKKVRKRAVDEPKKGTISTEGKKYRYKKCKEFRHNTRSCTKTVCREEIVGEGTSKSKGGRPPVNRGGRPPVNQRGRSLLGRGGRAPVTSGKSNASAMRGGIPIGRRGRSMGRAGRH</sequence>
<dbReference type="RefSeq" id="XP_020114544.1">
    <property type="nucleotide sequence ID" value="XM_020258955.1"/>
</dbReference>
<proteinExistence type="predicted"/>
<feature type="compositionally biased region" description="Low complexity" evidence="1">
    <location>
        <begin position="257"/>
        <end position="277"/>
    </location>
</feature>
<reference evidence="3" key="2">
    <citation type="submission" date="2025-08" db="UniProtKB">
        <authorList>
            <consortium name="RefSeq"/>
        </authorList>
    </citation>
    <scope>IDENTIFICATION</scope>
    <source>
        <tissue evidence="3">Leaf</tissue>
    </source>
</reference>
<protein>
    <submittedName>
        <fullName evidence="3">Uncharacterized protein LOC109728535</fullName>
    </submittedName>
</protein>
<reference evidence="2" key="1">
    <citation type="journal article" date="2015" name="Nat. Genet.">
        <title>The pineapple genome and the evolution of CAM photosynthesis.</title>
        <authorList>
            <person name="Ming R."/>
            <person name="VanBuren R."/>
            <person name="Wai C.M."/>
            <person name="Tang H."/>
            <person name="Schatz M.C."/>
            <person name="Bowers J.E."/>
            <person name="Lyons E."/>
            <person name="Wang M.L."/>
            <person name="Chen J."/>
            <person name="Biggers E."/>
            <person name="Zhang J."/>
            <person name="Huang L."/>
            <person name="Zhang L."/>
            <person name="Miao W."/>
            <person name="Zhang J."/>
            <person name="Ye Z."/>
            <person name="Miao C."/>
            <person name="Lin Z."/>
            <person name="Wang H."/>
            <person name="Zhou H."/>
            <person name="Yim W.C."/>
            <person name="Priest H.D."/>
            <person name="Zheng C."/>
            <person name="Woodhouse M."/>
            <person name="Edger P.P."/>
            <person name="Guyot R."/>
            <person name="Guo H.B."/>
            <person name="Guo H."/>
            <person name="Zheng G."/>
            <person name="Singh R."/>
            <person name="Sharma A."/>
            <person name="Min X."/>
            <person name="Zheng Y."/>
            <person name="Lee H."/>
            <person name="Gurtowski J."/>
            <person name="Sedlazeck F.J."/>
            <person name="Harkess A."/>
            <person name="McKain M.R."/>
            <person name="Liao Z."/>
            <person name="Fang J."/>
            <person name="Liu J."/>
            <person name="Zhang X."/>
            <person name="Zhang Q."/>
            <person name="Hu W."/>
            <person name="Qin Y."/>
            <person name="Wang K."/>
            <person name="Chen L.Y."/>
            <person name="Shirley N."/>
            <person name="Lin Y.R."/>
            <person name="Liu L.Y."/>
            <person name="Hernandez A.G."/>
            <person name="Wright C.L."/>
            <person name="Bulone V."/>
            <person name="Tuskan G.A."/>
            <person name="Heath K."/>
            <person name="Zee F."/>
            <person name="Moore P.H."/>
            <person name="Sunkar R."/>
            <person name="Leebens-Mack J.H."/>
            <person name="Mockler T."/>
            <person name="Bennetzen J.L."/>
            <person name="Freeling M."/>
            <person name="Sankoff D."/>
            <person name="Paterson A.H."/>
            <person name="Zhu X."/>
            <person name="Yang X."/>
            <person name="Smith J.A."/>
            <person name="Cushman J.C."/>
            <person name="Paull R.E."/>
            <person name="Yu Q."/>
        </authorList>
    </citation>
    <scope>NUCLEOTIDE SEQUENCE [LARGE SCALE GENOMIC DNA]</scope>
    <source>
        <strain evidence="2">cv. F153</strain>
    </source>
</reference>
<dbReference type="Proteomes" id="UP000515123">
    <property type="component" value="Linkage group 24"/>
</dbReference>
<dbReference type="AlphaFoldDB" id="A0A6P5H3Z5"/>
<dbReference type="OrthoDB" id="689817at2759"/>
<dbReference type="PANTHER" id="PTHR31973:SF187">
    <property type="entry name" value="MUTATOR TRANSPOSASE MUDRA PROTEIN"/>
    <property type="match status" value="1"/>
</dbReference>
<organism evidence="2 3">
    <name type="scientific">Ananas comosus</name>
    <name type="common">Pineapple</name>
    <name type="synonym">Ananas ananas</name>
    <dbReference type="NCBI Taxonomy" id="4615"/>
    <lineage>
        <taxon>Eukaryota</taxon>
        <taxon>Viridiplantae</taxon>
        <taxon>Streptophyta</taxon>
        <taxon>Embryophyta</taxon>
        <taxon>Tracheophyta</taxon>
        <taxon>Spermatophyta</taxon>
        <taxon>Magnoliopsida</taxon>
        <taxon>Liliopsida</taxon>
        <taxon>Poales</taxon>
        <taxon>Bromeliaceae</taxon>
        <taxon>Bromelioideae</taxon>
        <taxon>Ananas</taxon>
    </lineage>
</organism>
<evidence type="ECO:0000313" key="2">
    <source>
        <dbReference type="Proteomes" id="UP000515123"/>
    </source>
</evidence>
<evidence type="ECO:0000256" key="1">
    <source>
        <dbReference type="SAM" id="MobiDB-lite"/>
    </source>
</evidence>
<keyword evidence="2" id="KW-1185">Reference proteome</keyword>
<feature type="compositionally biased region" description="Basic residues" evidence="1">
    <location>
        <begin position="303"/>
        <end position="314"/>
    </location>
</feature>